<dbReference type="Gene3D" id="3.90.1140.10">
    <property type="entry name" value="Cyclic phosphodiesterase"/>
    <property type="match status" value="1"/>
</dbReference>
<organism evidence="2 3">
    <name type="scientific">Sphaerotilus microaerophilus</name>
    <dbReference type="NCBI Taxonomy" id="2914710"/>
    <lineage>
        <taxon>Bacteria</taxon>
        <taxon>Pseudomonadati</taxon>
        <taxon>Pseudomonadota</taxon>
        <taxon>Betaproteobacteria</taxon>
        <taxon>Burkholderiales</taxon>
        <taxon>Sphaerotilaceae</taxon>
        <taxon>Sphaerotilus</taxon>
    </lineage>
</organism>
<gene>
    <name evidence="2" type="ORF">CATMQ487_26970</name>
</gene>
<dbReference type="PANTHER" id="PTHR35561">
    <property type="entry name" value="RNA 2',3'-CYCLIC PHOSPHODIESTERASE"/>
    <property type="match status" value="1"/>
</dbReference>
<dbReference type="PANTHER" id="PTHR35561:SF1">
    <property type="entry name" value="RNA 2',3'-CYCLIC PHOSPHODIESTERASE"/>
    <property type="match status" value="1"/>
</dbReference>
<evidence type="ECO:0000256" key="1">
    <source>
        <dbReference type="ARBA" id="ARBA00022801"/>
    </source>
</evidence>
<evidence type="ECO:0008006" key="4">
    <source>
        <dbReference type="Google" id="ProtNLM"/>
    </source>
</evidence>
<reference evidence="2" key="1">
    <citation type="submission" date="2022-04" db="EMBL/GenBank/DDBJ databases">
        <title>Whole genome sequence of Sphaerotilus sp. FB-5.</title>
        <authorList>
            <person name="Takeda M."/>
            <person name="Narihara S."/>
            <person name="Akimoto M."/>
            <person name="Akimoto R."/>
            <person name="Nishiyashiki S."/>
            <person name="Murakami T."/>
        </authorList>
    </citation>
    <scope>NUCLEOTIDE SEQUENCE</scope>
    <source>
        <strain evidence="2">FB-5</strain>
    </source>
</reference>
<sequence>MDLLWAACGDAADGDDKACDDASMAPRPLHPDPAPATARLFLALWPTPALRHALAAHARLWRWPRGAARVDPAKRHITLHFLGAVPRAQLPGLAQALALPCPTAELRLDTPALWHGGLAVLLAREIPAALQDFHHALGQAIAGTGLPVERRPWRPHVTLARRAEGAQPPVRCEPLVWPVEPGGPEDGCGYVLVESVPGLGGGYRILARYPITAGGAAG</sequence>
<dbReference type="RefSeq" id="WP_251969085.1">
    <property type="nucleotide sequence ID" value="NZ_AP025730.1"/>
</dbReference>
<evidence type="ECO:0000313" key="3">
    <source>
        <dbReference type="Proteomes" id="UP001057498"/>
    </source>
</evidence>
<keyword evidence="1" id="KW-0378">Hydrolase</keyword>
<dbReference type="Proteomes" id="UP001057498">
    <property type="component" value="Chromosome"/>
</dbReference>
<dbReference type="Pfam" id="PF13563">
    <property type="entry name" value="2_5_RNA_ligase2"/>
    <property type="match status" value="1"/>
</dbReference>
<dbReference type="InterPro" id="IPR009097">
    <property type="entry name" value="Cyclic_Pdiesterase"/>
</dbReference>
<keyword evidence="3" id="KW-1185">Reference proteome</keyword>
<dbReference type="NCBIfam" id="TIGR02258">
    <property type="entry name" value="2_5_ligase"/>
    <property type="match status" value="1"/>
</dbReference>
<dbReference type="SUPFAM" id="SSF55144">
    <property type="entry name" value="LigT-like"/>
    <property type="match status" value="1"/>
</dbReference>
<evidence type="ECO:0000313" key="2">
    <source>
        <dbReference type="EMBL" id="BDI05727.1"/>
    </source>
</evidence>
<proteinExistence type="predicted"/>
<protein>
    <recommendedName>
        <fullName evidence="4">RNA 2',3'-cyclic 3'-phosphodiesterase</fullName>
    </recommendedName>
</protein>
<dbReference type="EMBL" id="AP025730">
    <property type="protein sequence ID" value="BDI05727.1"/>
    <property type="molecule type" value="Genomic_DNA"/>
</dbReference>
<dbReference type="InterPro" id="IPR004175">
    <property type="entry name" value="RNA_CPDase"/>
</dbReference>
<accession>A0ABN6PQ61</accession>
<name>A0ABN6PQ61_9BURK</name>